<evidence type="ECO:0000313" key="4">
    <source>
        <dbReference type="Proteomes" id="UP001214441"/>
    </source>
</evidence>
<organism evidence="3 4">
    <name type="scientific">Streptomyces iconiensis</name>
    <dbReference type="NCBI Taxonomy" id="1384038"/>
    <lineage>
        <taxon>Bacteria</taxon>
        <taxon>Bacillati</taxon>
        <taxon>Actinomycetota</taxon>
        <taxon>Actinomycetes</taxon>
        <taxon>Kitasatosporales</taxon>
        <taxon>Streptomycetaceae</taxon>
        <taxon>Streptomyces</taxon>
    </lineage>
</organism>
<feature type="region of interest" description="Disordered" evidence="1">
    <location>
        <begin position="1"/>
        <end position="31"/>
    </location>
</feature>
<accession>A0ABT7A7V8</accession>
<gene>
    <name evidence="3" type="ORF">NMN56_036800</name>
</gene>
<keyword evidence="4" id="KW-1185">Reference proteome</keyword>
<feature type="transmembrane region" description="Helical" evidence="2">
    <location>
        <begin position="56"/>
        <end position="77"/>
    </location>
</feature>
<evidence type="ECO:0000256" key="2">
    <source>
        <dbReference type="SAM" id="Phobius"/>
    </source>
</evidence>
<dbReference type="Proteomes" id="UP001214441">
    <property type="component" value="Unassembled WGS sequence"/>
</dbReference>
<feature type="transmembrane region" description="Helical" evidence="2">
    <location>
        <begin position="89"/>
        <end position="110"/>
    </location>
</feature>
<evidence type="ECO:0000256" key="1">
    <source>
        <dbReference type="SAM" id="MobiDB-lite"/>
    </source>
</evidence>
<feature type="transmembrane region" description="Helical" evidence="2">
    <location>
        <begin position="248"/>
        <end position="272"/>
    </location>
</feature>
<proteinExistence type="predicted"/>
<keyword evidence="2" id="KW-0812">Transmembrane</keyword>
<feature type="transmembrane region" description="Helical" evidence="2">
    <location>
        <begin position="131"/>
        <end position="159"/>
    </location>
</feature>
<feature type="transmembrane region" description="Helical" evidence="2">
    <location>
        <begin position="171"/>
        <end position="193"/>
    </location>
</feature>
<feature type="transmembrane region" description="Helical" evidence="2">
    <location>
        <begin position="200"/>
        <end position="217"/>
    </location>
</feature>
<keyword evidence="2" id="KW-1133">Transmembrane helix</keyword>
<dbReference type="RefSeq" id="WP_274039467.1">
    <property type="nucleotide sequence ID" value="NZ_JANCPR020000057.1"/>
</dbReference>
<sequence>MSIPNPSQLAPRGVRRAGAGPGAGPGAGGGAGPGAAGLRGAVAFEWTKLVSLRSTWYLLLAAAVAMALAAPGIGVTFHDPAASPADPAALAALYGVGTVVAALAMLSVTGEYATGCLTTTLQCVPDRARFLLAKCLVQGGVSFAMGVALGVGGTVAGALSLDESTFHASTAAGQVLAIGAYTALLSVLTLGLATVVRSSAGVLTCLFLLLFLLPSLLRALPGGFPADVADVLPQGAGERLLAGATGGYGPAVALPLLAAWAFASTALALRVLRRRDA</sequence>
<comment type="caution">
    <text evidence="3">The sequence shown here is derived from an EMBL/GenBank/DDBJ whole genome shotgun (WGS) entry which is preliminary data.</text>
</comment>
<protein>
    <submittedName>
        <fullName evidence="3">ABC transporter permease</fullName>
    </submittedName>
</protein>
<name>A0ABT7A7V8_9ACTN</name>
<feature type="compositionally biased region" description="Low complexity" evidence="1">
    <location>
        <begin position="9"/>
        <end position="18"/>
    </location>
</feature>
<evidence type="ECO:0000313" key="3">
    <source>
        <dbReference type="EMBL" id="MDJ1137418.1"/>
    </source>
</evidence>
<feature type="compositionally biased region" description="Gly residues" evidence="1">
    <location>
        <begin position="19"/>
        <end position="31"/>
    </location>
</feature>
<reference evidence="3 4" key="1">
    <citation type="submission" date="2023-05" db="EMBL/GenBank/DDBJ databases">
        <title>Streptantibioticus silvisoli sp. nov., acidotolerant actinomycetes 1 from pine litter.</title>
        <authorList>
            <person name="Swiecimska M."/>
            <person name="Golinska P."/>
            <person name="Sangal V."/>
            <person name="Wachnowicz B."/>
            <person name="Goodfellow M."/>
        </authorList>
    </citation>
    <scope>NUCLEOTIDE SEQUENCE [LARGE SCALE GENOMIC DNA]</scope>
    <source>
        <strain evidence="3 4">DSM 42109</strain>
    </source>
</reference>
<keyword evidence="2" id="KW-0472">Membrane</keyword>
<dbReference type="EMBL" id="JANCPR020000057">
    <property type="protein sequence ID" value="MDJ1137418.1"/>
    <property type="molecule type" value="Genomic_DNA"/>
</dbReference>